<evidence type="ECO:0000313" key="5">
    <source>
        <dbReference type="Ensembl" id="ENSMGAP00000018210.2"/>
    </source>
</evidence>
<reference evidence="5 6" key="1">
    <citation type="journal article" date="2010" name="PLoS Biol.">
        <title>Multi-platform next-generation sequencing of the domestic turkey (Meleagris gallopavo): genome assembly and analysis.</title>
        <authorList>
            <person name="Dalloul R.A."/>
            <person name="Long J.A."/>
            <person name="Zimin A.V."/>
            <person name="Aslam L."/>
            <person name="Beal K."/>
            <person name="Blomberg L.A."/>
            <person name="Bouffard P."/>
            <person name="Burt D.W."/>
            <person name="Crasta O."/>
            <person name="Crooijmans R.P."/>
            <person name="Cooper K."/>
            <person name="Coulombe R.A."/>
            <person name="De S."/>
            <person name="Delany M.E."/>
            <person name="Dodgson J.B."/>
            <person name="Dong J.J."/>
            <person name="Evans C."/>
            <person name="Frederickson K.M."/>
            <person name="Flicek P."/>
            <person name="Florea L."/>
            <person name="Folkerts O."/>
            <person name="Groenen M.A."/>
            <person name="Harkins T.T."/>
            <person name="Herrero J."/>
            <person name="Hoffmann S."/>
            <person name="Megens H.J."/>
            <person name="Jiang A."/>
            <person name="de Jong P."/>
            <person name="Kaiser P."/>
            <person name="Kim H."/>
            <person name="Kim K.W."/>
            <person name="Kim S."/>
            <person name="Langenberger D."/>
            <person name="Lee M.K."/>
            <person name="Lee T."/>
            <person name="Mane S."/>
            <person name="Marcais G."/>
            <person name="Marz M."/>
            <person name="McElroy A.P."/>
            <person name="Modise T."/>
            <person name="Nefedov M."/>
            <person name="Notredame C."/>
            <person name="Paton I.R."/>
            <person name="Payne W.S."/>
            <person name="Pertea G."/>
            <person name="Prickett D."/>
            <person name="Puiu D."/>
            <person name="Qioa D."/>
            <person name="Raineri E."/>
            <person name="Ruffier M."/>
            <person name="Salzberg S.L."/>
            <person name="Schatz M.C."/>
            <person name="Scheuring C."/>
            <person name="Schmidt C.J."/>
            <person name="Schroeder S."/>
            <person name="Searle S.M."/>
            <person name="Smith E.J."/>
            <person name="Smith J."/>
            <person name="Sonstegard T.S."/>
            <person name="Stadler P.F."/>
            <person name="Tafer H."/>
            <person name="Tu Z.J."/>
            <person name="Van Tassell C.P."/>
            <person name="Vilella A.J."/>
            <person name="Williams K.P."/>
            <person name="Yorke J.A."/>
            <person name="Zhang L."/>
            <person name="Zhang H.B."/>
            <person name="Zhang X."/>
            <person name="Zhang Y."/>
            <person name="Reed K.M."/>
        </authorList>
    </citation>
    <scope>NUCLEOTIDE SEQUENCE [LARGE SCALE GENOMIC DNA]</scope>
</reference>
<feature type="domain" description="Guanylate cyclase" evidence="4">
    <location>
        <begin position="352"/>
        <end position="475"/>
    </location>
</feature>
<keyword evidence="3" id="KW-0456">Lyase</keyword>
<organism evidence="5 6">
    <name type="scientific">Meleagris gallopavo</name>
    <name type="common">Wild turkey</name>
    <dbReference type="NCBI Taxonomy" id="9103"/>
    <lineage>
        <taxon>Eukaryota</taxon>
        <taxon>Metazoa</taxon>
        <taxon>Chordata</taxon>
        <taxon>Craniata</taxon>
        <taxon>Vertebrata</taxon>
        <taxon>Euteleostomi</taxon>
        <taxon>Archelosauria</taxon>
        <taxon>Archosauria</taxon>
        <taxon>Dinosauria</taxon>
        <taxon>Saurischia</taxon>
        <taxon>Theropoda</taxon>
        <taxon>Coelurosauria</taxon>
        <taxon>Aves</taxon>
        <taxon>Neognathae</taxon>
        <taxon>Galloanserae</taxon>
        <taxon>Galliformes</taxon>
        <taxon>Phasianidae</taxon>
        <taxon>Meleagridinae</taxon>
        <taxon>Meleagris</taxon>
    </lineage>
</organism>
<name>G3URA8_MELGA</name>
<dbReference type="Bgee" id="ENSMGAG00000017147">
    <property type="expression patterns" value="Expressed in pectoralis major and 6 other cell types or tissues"/>
</dbReference>
<dbReference type="CDD" id="cd07302">
    <property type="entry name" value="CHD"/>
    <property type="match status" value="2"/>
</dbReference>
<evidence type="ECO:0000256" key="3">
    <source>
        <dbReference type="ARBA" id="ARBA00023239"/>
    </source>
</evidence>
<dbReference type="FunFam" id="3.30.70.1230:FF:000021">
    <property type="entry name" value="Adenylate cyclase type 10"/>
    <property type="match status" value="1"/>
</dbReference>
<dbReference type="PANTHER" id="PTHR16305">
    <property type="entry name" value="TESTICULAR SOLUBLE ADENYLYL CYCLASE"/>
    <property type="match status" value="1"/>
</dbReference>
<dbReference type="InterPro" id="IPR029787">
    <property type="entry name" value="Nucleotide_cyclase"/>
</dbReference>
<dbReference type="Gene3D" id="3.30.70.1230">
    <property type="entry name" value="Nucleotide cyclase"/>
    <property type="match status" value="2"/>
</dbReference>
<proteinExistence type="predicted"/>
<sequence>MTSLPADCDVTAAEGQPTVTVGLGSLCRLSGERRVLLLCSGQSRLVLRYPGYHRALTMASAWERKCHYSHLGKKAVFLPNLLLREEFTDISYPKMLEGVLLLADVSGFTALAEKCVQQNGPERGAEELAHALNTYMGDILEVVLDFGGDILKFAGDAVLVLWRAAQPHLPTAINLALQCSSEIQKKYGTHDTHMGLMLHLKIGISAGIFSFISVRGGDRQYFFICNQALDEVIEAQNLSAAYEIVLSQTCWELCEQQRIRANYIAGRRAVKVVEMRHLTRQEYRDAVDQLNMYRGDWHLEGMALQRPVLRSSAGPEVGARLEKHISTAVLQKLYQNVPLELCSELRPVTCLFVQLQFADKISTVELSSSLSNSSSMISEIISPHKGEINKSLLFDKGCTFLCVFGFPGEKLACESTHALECAMQILCMASTELGKLQQVSVGVSSGTVFCGLTGHPERFEHTVLGFKVNLAARMMMAYPGMVSCDAETYAASRLPSYCFKELPQRDMKGVTNPVTIYQYMGITKQ</sequence>
<protein>
    <recommendedName>
        <fullName evidence="4">Guanylate cyclase domain-containing protein</fullName>
    </recommendedName>
</protein>
<dbReference type="Proteomes" id="UP000001645">
    <property type="component" value="Chromosome Z"/>
</dbReference>
<reference evidence="5" key="3">
    <citation type="submission" date="2025-09" db="UniProtKB">
        <authorList>
            <consortium name="Ensembl"/>
        </authorList>
    </citation>
    <scope>IDENTIFICATION</scope>
</reference>
<dbReference type="SUPFAM" id="SSF55073">
    <property type="entry name" value="Nucleotide cyclase"/>
    <property type="match status" value="2"/>
</dbReference>
<keyword evidence="2" id="KW-0067">ATP-binding</keyword>
<dbReference type="Pfam" id="PF00211">
    <property type="entry name" value="Guanylate_cyc"/>
    <property type="match status" value="1"/>
</dbReference>
<dbReference type="PROSITE" id="PS50125">
    <property type="entry name" value="GUANYLATE_CYCLASE_2"/>
    <property type="match status" value="2"/>
</dbReference>
<dbReference type="PANTHER" id="PTHR16305:SF28">
    <property type="entry name" value="GUANYLATE CYCLASE DOMAIN-CONTAINING PROTEIN"/>
    <property type="match status" value="1"/>
</dbReference>
<dbReference type="GO" id="GO:0005524">
    <property type="term" value="F:ATP binding"/>
    <property type="evidence" value="ECO:0007669"/>
    <property type="project" value="UniProtKB-KW"/>
</dbReference>
<dbReference type="GO" id="GO:0009190">
    <property type="term" value="P:cyclic nucleotide biosynthetic process"/>
    <property type="evidence" value="ECO:0007669"/>
    <property type="project" value="InterPro"/>
</dbReference>
<dbReference type="AlphaFoldDB" id="G3URA8"/>
<gene>
    <name evidence="5" type="primary">LOC104915357</name>
</gene>
<dbReference type="GO" id="GO:0035556">
    <property type="term" value="P:intracellular signal transduction"/>
    <property type="evidence" value="ECO:0007669"/>
    <property type="project" value="InterPro"/>
</dbReference>
<dbReference type="GO" id="GO:0005737">
    <property type="term" value="C:cytoplasm"/>
    <property type="evidence" value="ECO:0007669"/>
    <property type="project" value="TreeGrafter"/>
</dbReference>
<dbReference type="GeneTree" id="ENSGT00940000165310"/>
<evidence type="ECO:0000313" key="6">
    <source>
        <dbReference type="Proteomes" id="UP000001645"/>
    </source>
</evidence>
<dbReference type="InterPro" id="IPR001054">
    <property type="entry name" value="A/G_cyclase"/>
</dbReference>
<dbReference type="HOGENOM" id="CLU_047661_0_0_1"/>
<dbReference type="GO" id="GO:0004016">
    <property type="term" value="F:adenylate cyclase activity"/>
    <property type="evidence" value="ECO:0007669"/>
    <property type="project" value="TreeGrafter"/>
</dbReference>
<evidence type="ECO:0000259" key="4">
    <source>
        <dbReference type="PROSITE" id="PS50125"/>
    </source>
</evidence>
<evidence type="ECO:0000256" key="2">
    <source>
        <dbReference type="ARBA" id="ARBA00022840"/>
    </source>
</evidence>
<dbReference type="Ensembl" id="ENSMGAT00000020820.2">
    <property type="protein sequence ID" value="ENSMGAP00000018210.2"/>
    <property type="gene ID" value="ENSMGAG00000018081.1"/>
</dbReference>
<feature type="domain" description="Guanylate cyclase" evidence="4">
    <location>
        <begin position="99"/>
        <end position="207"/>
    </location>
</feature>
<keyword evidence="6" id="KW-1185">Reference proteome</keyword>
<evidence type="ECO:0000256" key="1">
    <source>
        <dbReference type="ARBA" id="ARBA00022741"/>
    </source>
</evidence>
<keyword evidence="1" id="KW-0547">Nucleotide-binding</keyword>
<dbReference type="FunFam" id="3.30.70.1230:FF:000017">
    <property type="entry name" value="Adenylate cyclase type 10"/>
    <property type="match status" value="1"/>
</dbReference>
<reference evidence="5" key="2">
    <citation type="submission" date="2025-08" db="UniProtKB">
        <authorList>
            <consortium name="Ensembl"/>
        </authorList>
    </citation>
    <scope>IDENTIFICATION</scope>
</reference>
<accession>G3URA8</accession>
<dbReference type="InParanoid" id="G3URA8"/>